<organism evidence="7 8">
    <name type="scientific">Vibrio campbellii</name>
    <dbReference type="NCBI Taxonomy" id="680"/>
    <lineage>
        <taxon>Bacteria</taxon>
        <taxon>Pseudomonadati</taxon>
        <taxon>Pseudomonadota</taxon>
        <taxon>Gammaproteobacteria</taxon>
        <taxon>Vibrionales</taxon>
        <taxon>Vibrionaceae</taxon>
        <taxon>Vibrio</taxon>
    </lineage>
</organism>
<dbReference type="PRINTS" id="PR01021">
    <property type="entry name" value="OMPADOMAIN"/>
</dbReference>
<dbReference type="Pfam" id="PF18393">
    <property type="entry name" value="MotY_N"/>
    <property type="match status" value="1"/>
</dbReference>
<dbReference type="InterPro" id="IPR006665">
    <property type="entry name" value="OmpA-like"/>
</dbReference>
<dbReference type="RefSeq" id="WP_255943380.1">
    <property type="nucleotide sequence ID" value="NZ_CP050468.1"/>
</dbReference>
<dbReference type="Gene3D" id="2.60.40.2540">
    <property type="match status" value="1"/>
</dbReference>
<dbReference type="PANTHER" id="PTHR30329">
    <property type="entry name" value="STATOR ELEMENT OF FLAGELLAR MOTOR COMPLEX"/>
    <property type="match status" value="1"/>
</dbReference>
<evidence type="ECO:0000256" key="4">
    <source>
        <dbReference type="PROSITE-ProRule" id="PRU00473"/>
    </source>
</evidence>
<dbReference type="Gene3D" id="3.30.1330.60">
    <property type="entry name" value="OmpA-like domain"/>
    <property type="match status" value="1"/>
</dbReference>
<keyword evidence="3" id="KW-0998">Cell outer membrane</keyword>
<dbReference type="SUPFAM" id="SSF103088">
    <property type="entry name" value="OmpA-like"/>
    <property type="match status" value="1"/>
</dbReference>
<name>A0AAE9N3L5_9VIBR</name>
<protein>
    <submittedName>
        <fullName evidence="7">OmpA family protein</fullName>
    </submittedName>
</protein>
<dbReference type="Proteomes" id="UP001058687">
    <property type="component" value="Chromosome 2"/>
</dbReference>
<evidence type="ECO:0000256" key="3">
    <source>
        <dbReference type="ARBA" id="ARBA00023237"/>
    </source>
</evidence>
<evidence type="ECO:0000259" key="6">
    <source>
        <dbReference type="PROSITE" id="PS51123"/>
    </source>
</evidence>
<evidence type="ECO:0000313" key="7">
    <source>
        <dbReference type="EMBL" id="UTZ28409.1"/>
    </source>
</evidence>
<dbReference type="PANTHER" id="PTHR30329:SF21">
    <property type="entry name" value="LIPOPROTEIN YIAD-RELATED"/>
    <property type="match status" value="1"/>
</dbReference>
<dbReference type="InterPro" id="IPR006664">
    <property type="entry name" value="OMP_bac"/>
</dbReference>
<feature type="region of interest" description="Disordered" evidence="5">
    <location>
        <begin position="322"/>
        <end position="350"/>
    </location>
</feature>
<dbReference type="InterPro" id="IPR041544">
    <property type="entry name" value="MotY_N"/>
</dbReference>
<feature type="compositionally biased region" description="Polar residues" evidence="5">
    <location>
        <begin position="325"/>
        <end position="334"/>
    </location>
</feature>
<dbReference type="InterPro" id="IPR036737">
    <property type="entry name" value="OmpA-like_sf"/>
</dbReference>
<keyword evidence="2 4" id="KW-0472">Membrane</keyword>
<dbReference type="EMBL" id="CP050468">
    <property type="protein sequence ID" value="UTZ28409.1"/>
    <property type="molecule type" value="Genomic_DNA"/>
</dbReference>
<feature type="domain" description="OmpA-like" evidence="6">
    <location>
        <begin position="199"/>
        <end position="317"/>
    </location>
</feature>
<evidence type="ECO:0000256" key="1">
    <source>
        <dbReference type="ARBA" id="ARBA00004442"/>
    </source>
</evidence>
<dbReference type="PROSITE" id="PS51123">
    <property type="entry name" value="OMPA_2"/>
    <property type="match status" value="1"/>
</dbReference>
<accession>A0AAE9N3L5</accession>
<evidence type="ECO:0000256" key="2">
    <source>
        <dbReference type="ARBA" id="ARBA00023136"/>
    </source>
</evidence>
<reference evidence="7" key="1">
    <citation type="submission" date="2020-03" db="EMBL/GenBank/DDBJ databases">
        <title>Five strains of Vibrio campbellii isolated from Mariana Trench.</title>
        <authorList>
            <person name="Liang J."/>
            <person name="Zhang X.-H."/>
        </authorList>
    </citation>
    <scope>NUCLEOTIDE SEQUENCE</scope>
    <source>
        <strain evidence="7">LJC014</strain>
    </source>
</reference>
<evidence type="ECO:0000256" key="5">
    <source>
        <dbReference type="SAM" id="MobiDB-lite"/>
    </source>
</evidence>
<dbReference type="AlphaFoldDB" id="A0AAE9N3L5"/>
<dbReference type="InterPro" id="IPR050330">
    <property type="entry name" value="Bact_OuterMem_StrucFunc"/>
</dbReference>
<evidence type="ECO:0000313" key="8">
    <source>
        <dbReference type="Proteomes" id="UP001058687"/>
    </source>
</evidence>
<dbReference type="PRINTS" id="PR01023">
    <property type="entry name" value="NAFLGMOTY"/>
</dbReference>
<gene>
    <name evidence="7" type="ORF">HB761_17065</name>
</gene>
<dbReference type="CDD" id="cd07185">
    <property type="entry name" value="OmpA_C-like"/>
    <property type="match status" value="1"/>
</dbReference>
<dbReference type="GO" id="GO:0009279">
    <property type="term" value="C:cell outer membrane"/>
    <property type="evidence" value="ECO:0007669"/>
    <property type="project" value="UniProtKB-SubCell"/>
</dbReference>
<comment type="subcellular location">
    <subcellularLocation>
        <location evidence="1">Cell outer membrane</location>
    </subcellularLocation>
</comment>
<proteinExistence type="predicted"/>
<sequence>MITYAKFYNPMAYLIKPSMSGNCNKYLQRSRLIIFYKVFLLAGLTSPSFASAGEKITVPMDLSTWLYKGNKFECNLMHSNITEGKFYFRAEPNNRVSFIADVHNNNNKWNGAVLLSESAPWEGELLKKEEASLAFTSATNQFAFSHGIESLLASISSGSWITLSLSGSEGSALSSITLPTIQIQNALTSFNQCRDQLPKLSYSQARDVNLPFQFGQKTLSRSQQGTLAALYSYISVDDRVTKILVDGHTDNVGSQLANLNVSRQRAEQVAEALVQQGVDRSLIEVRAHGSRFPIASNNTQAGQAKNRRVTLRLVRDNERVITKNDLASHTTGKSNPEVKQQPQQEKVKVQ</sequence>
<dbReference type="Pfam" id="PF00691">
    <property type="entry name" value="OmpA"/>
    <property type="match status" value="1"/>
</dbReference>